<dbReference type="InterPro" id="IPR011460">
    <property type="entry name" value="Lcl_C"/>
</dbReference>
<feature type="chain" id="PRO_5043903128" evidence="1">
    <location>
        <begin position="26"/>
        <end position="184"/>
    </location>
</feature>
<dbReference type="Proteomes" id="UP001249020">
    <property type="component" value="Unassembled WGS sequence"/>
</dbReference>
<feature type="domain" description="Lcl C-terminal" evidence="2">
    <location>
        <begin position="51"/>
        <end position="174"/>
    </location>
</feature>
<organism evidence="3 4">
    <name type="scientific">Brumicola blandensis</name>
    <dbReference type="NCBI Taxonomy" id="3075611"/>
    <lineage>
        <taxon>Bacteria</taxon>
        <taxon>Pseudomonadati</taxon>
        <taxon>Pseudomonadota</taxon>
        <taxon>Gammaproteobacteria</taxon>
        <taxon>Alteromonadales</taxon>
        <taxon>Alteromonadaceae</taxon>
        <taxon>Brumicola</taxon>
    </lineage>
</organism>
<evidence type="ECO:0000256" key="1">
    <source>
        <dbReference type="SAM" id="SignalP"/>
    </source>
</evidence>
<feature type="signal peptide" evidence="1">
    <location>
        <begin position="1"/>
        <end position="25"/>
    </location>
</feature>
<gene>
    <name evidence="3" type="ORF">RM544_15950</name>
</gene>
<evidence type="ECO:0000313" key="4">
    <source>
        <dbReference type="Proteomes" id="UP001249020"/>
    </source>
</evidence>
<keyword evidence="4" id="KW-1185">Reference proteome</keyword>
<accession>A0AAW8R4B6</accession>
<comment type="caution">
    <text evidence="3">The sequence shown here is derived from an EMBL/GenBank/DDBJ whole genome shotgun (WGS) entry which is preliminary data.</text>
</comment>
<dbReference type="AlphaFoldDB" id="A0AAW8R4B6"/>
<dbReference type="PANTHER" id="PTHR35812">
    <property type="entry name" value="LIPOPROTEIN"/>
    <property type="match status" value="1"/>
</dbReference>
<dbReference type="RefSeq" id="WP_311362809.1">
    <property type="nucleotide sequence ID" value="NZ_JAVRIE010000007.1"/>
</dbReference>
<protein>
    <submittedName>
        <fullName evidence="3">DUF1566 domain-containing protein</fullName>
    </submittedName>
</protein>
<proteinExistence type="predicted"/>
<keyword evidence="1" id="KW-0732">Signal</keyword>
<dbReference type="PANTHER" id="PTHR35812:SF1">
    <property type="entry name" value="LIPOPROTEIN"/>
    <property type="match status" value="1"/>
</dbReference>
<name>A0AAW8R4B6_9ALTE</name>
<evidence type="ECO:0000313" key="3">
    <source>
        <dbReference type="EMBL" id="MDT0584042.1"/>
    </source>
</evidence>
<sequence length="184" mass="20828">MSSSTRVSKIASLVSLMVLSSFTQAQEEQFCLSTAPMSASTEQFRAFESGQVLHLSTNLMWMRCALGQTWDGETCLGEANPYTWKEALDRSVSYEFNGSSNWRLPNIKELSSITERSCTRPSINEELFPNTRPDDFWTSTPSMTDPERAWVVAFFNSSNSIKEKNRAVFVRLVRTPTALEIETE</sequence>
<dbReference type="EMBL" id="JAVRIE010000007">
    <property type="protein sequence ID" value="MDT0584042.1"/>
    <property type="molecule type" value="Genomic_DNA"/>
</dbReference>
<dbReference type="Pfam" id="PF07603">
    <property type="entry name" value="Lcl_C"/>
    <property type="match status" value="1"/>
</dbReference>
<evidence type="ECO:0000259" key="2">
    <source>
        <dbReference type="Pfam" id="PF07603"/>
    </source>
</evidence>
<reference evidence="3 4" key="1">
    <citation type="submission" date="2023-09" db="EMBL/GenBank/DDBJ databases">
        <authorList>
            <person name="Rey-Velasco X."/>
        </authorList>
    </citation>
    <scope>NUCLEOTIDE SEQUENCE [LARGE SCALE GENOMIC DNA]</scope>
    <source>
        <strain evidence="3 4">W409</strain>
    </source>
</reference>